<proteinExistence type="predicted"/>
<evidence type="ECO:0008006" key="3">
    <source>
        <dbReference type="Google" id="ProtNLM"/>
    </source>
</evidence>
<protein>
    <recommendedName>
        <fullName evidence="3">DUF4352 domain-containing protein</fullName>
    </recommendedName>
</protein>
<dbReference type="RefSeq" id="WP_115051484.1">
    <property type="nucleotide sequence ID" value="NZ_JAUSZT010000003.1"/>
</dbReference>
<gene>
    <name evidence="1" type="ORF">QFZ34_003045</name>
</gene>
<keyword evidence="2" id="KW-1185">Reference proteome</keyword>
<accession>A0ABU0SAS6</accession>
<evidence type="ECO:0000313" key="1">
    <source>
        <dbReference type="EMBL" id="MDQ0997863.1"/>
    </source>
</evidence>
<dbReference type="Proteomes" id="UP001237780">
    <property type="component" value="Unassembled WGS sequence"/>
</dbReference>
<dbReference type="EMBL" id="JAUSZT010000003">
    <property type="protein sequence ID" value="MDQ0997863.1"/>
    <property type="molecule type" value="Genomic_DNA"/>
</dbReference>
<reference evidence="1 2" key="1">
    <citation type="submission" date="2023-07" db="EMBL/GenBank/DDBJ databases">
        <title>Comparative genomics of wheat-associated soil bacteria to identify genetic determinants of phenazine resistance.</title>
        <authorList>
            <person name="Mouncey N."/>
        </authorList>
    </citation>
    <scope>NUCLEOTIDE SEQUENCE [LARGE SCALE GENOMIC DNA]</scope>
    <source>
        <strain evidence="1 2">W4I11</strain>
    </source>
</reference>
<evidence type="ECO:0000313" key="2">
    <source>
        <dbReference type="Proteomes" id="UP001237780"/>
    </source>
</evidence>
<name>A0ABU0SAS6_9HYPH</name>
<sequence>MWSHFVTFRSKATAWLTAGLGSFAALGLAFVLGAFEAAEKPQLPQITAGQSMEAGKWLIKPLSIRVTDQKVYSTTPKDGQKAIILEVELMNRTIESDSGYYKIFQWPANIAEKTEQPMVYLTRDESMSPNLQPGMPEKMVYVWLMPSDVVAGNDVELAIEAWGFKHRNNLTGTPGWGSKSIVGSVRLPLQREQG</sequence>
<organism evidence="1 2">
    <name type="scientific">Phyllobacterium ifriqiyense</name>
    <dbReference type="NCBI Taxonomy" id="314238"/>
    <lineage>
        <taxon>Bacteria</taxon>
        <taxon>Pseudomonadati</taxon>
        <taxon>Pseudomonadota</taxon>
        <taxon>Alphaproteobacteria</taxon>
        <taxon>Hyphomicrobiales</taxon>
        <taxon>Phyllobacteriaceae</taxon>
        <taxon>Phyllobacterium</taxon>
    </lineage>
</organism>
<comment type="caution">
    <text evidence="1">The sequence shown here is derived from an EMBL/GenBank/DDBJ whole genome shotgun (WGS) entry which is preliminary data.</text>
</comment>